<evidence type="ECO:0000313" key="1">
    <source>
        <dbReference type="EMBL" id="KAL0186292.1"/>
    </source>
</evidence>
<proteinExistence type="predicted"/>
<keyword evidence="2" id="KW-1185">Reference proteome</keyword>
<dbReference type="AlphaFoldDB" id="A0ABD0QJ84"/>
<sequence length="65" mass="7193">VCTRPGRSVHVLHYLPLPLLLCPASRHHPPLLHSDPHHCTRVTASSTATCVATDQDNECTYPHCE</sequence>
<dbReference type="Proteomes" id="UP001529510">
    <property type="component" value="Unassembled WGS sequence"/>
</dbReference>
<comment type="caution">
    <text evidence="1">The sequence shown here is derived from an EMBL/GenBank/DDBJ whole genome shotgun (WGS) entry which is preliminary data.</text>
</comment>
<feature type="non-terminal residue" evidence="1">
    <location>
        <position position="65"/>
    </location>
</feature>
<feature type="non-terminal residue" evidence="1">
    <location>
        <position position="1"/>
    </location>
</feature>
<accession>A0ABD0QJ84</accession>
<protein>
    <submittedName>
        <fullName evidence="1">Uncharacterized protein</fullName>
    </submittedName>
</protein>
<evidence type="ECO:0000313" key="2">
    <source>
        <dbReference type="Proteomes" id="UP001529510"/>
    </source>
</evidence>
<name>A0ABD0QJ84_CIRMR</name>
<dbReference type="EMBL" id="JAMKFB020000008">
    <property type="protein sequence ID" value="KAL0186292.1"/>
    <property type="molecule type" value="Genomic_DNA"/>
</dbReference>
<gene>
    <name evidence="1" type="ORF">M9458_017962</name>
</gene>
<reference evidence="1 2" key="1">
    <citation type="submission" date="2024-05" db="EMBL/GenBank/DDBJ databases">
        <title>Genome sequencing and assembly of Indian major carp, Cirrhinus mrigala (Hamilton, 1822).</title>
        <authorList>
            <person name="Mohindra V."/>
            <person name="Chowdhury L.M."/>
            <person name="Lal K."/>
            <person name="Jena J.K."/>
        </authorList>
    </citation>
    <scope>NUCLEOTIDE SEQUENCE [LARGE SCALE GENOMIC DNA]</scope>
    <source>
        <strain evidence="1">CM1030</strain>
        <tissue evidence="1">Blood</tissue>
    </source>
</reference>
<organism evidence="1 2">
    <name type="scientific">Cirrhinus mrigala</name>
    <name type="common">Mrigala</name>
    <dbReference type="NCBI Taxonomy" id="683832"/>
    <lineage>
        <taxon>Eukaryota</taxon>
        <taxon>Metazoa</taxon>
        <taxon>Chordata</taxon>
        <taxon>Craniata</taxon>
        <taxon>Vertebrata</taxon>
        <taxon>Euteleostomi</taxon>
        <taxon>Actinopterygii</taxon>
        <taxon>Neopterygii</taxon>
        <taxon>Teleostei</taxon>
        <taxon>Ostariophysi</taxon>
        <taxon>Cypriniformes</taxon>
        <taxon>Cyprinidae</taxon>
        <taxon>Labeoninae</taxon>
        <taxon>Labeonini</taxon>
        <taxon>Cirrhinus</taxon>
    </lineage>
</organism>